<evidence type="ECO:0000313" key="3">
    <source>
        <dbReference type="Proteomes" id="UP000307440"/>
    </source>
</evidence>
<gene>
    <name evidence="2" type="ORF">FA15DRAFT_667833</name>
</gene>
<dbReference type="EMBL" id="ML210178">
    <property type="protein sequence ID" value="TFK26155.1"/>
    <property type="molecule type" value="Genomic_DNA"/>
</dbReference>
<feature type="transmembrane region" description="Helical" evidence="1">
    <location>
        <begin position="442"/>
        <end position="458"/>
    </location>
</feature>
<feature type="transmembrane region" description="Helical" evidence="1">
    <location>
        <begin position="365"/>
        <end position="385"/>
    </location>
</feature>
<evidence type="ECO:0000256" key="1">
    <source>
        <dbReference type="SAM" id="Phobius"/>
    </source>
</evidence>
<organism evidence="2 3">
    <name type="scientific">Coprinopsis marcescibilis</name>
    <name type="common">Agaric fungus</name>
    <name type="synonym">Psathyrella marcescibilis</name>
    <dbReference type="NCBI Taxonomy" id="230819"/>
    <lineage>
        <taxon>Eukaryota</taxon>
        <taxon>Fungi</taxon>
        <taxon>Dikarya</taxon>
        <taxon>Basidiomycota</taxon>
        <taxon>Agaricomycotina</taxon>
        <taxon>Agaricomycetes</taxon>
        <taxon>Agaricomycetidae</taxon>
        <taxon>Agaricales</taxon>
        <taxon>Agaricineae</taxon>
        <taxon>Psathyrellaceae</taxon>
        <taxon>Coprinopsis</taxon>
    </lineage>
</organism>
<evidence type="ECO:0000313" key="2">
    <source>
        <dbReference type="EMBL" id="TFK26155.1"/>
    </source>
</evidence>
<sequence>MNPVVHIEVSLKQDGRIDSIEASPLGNLYPILPQHAGRYLVAKRVERSHTVIEPGMFMSSRTPVPQYLPPQWSRHVHPEGQVYFCRMAQFTAVTDAHLSKDEVANKITKWISHIEKQALHKSFNLSSSVELYLQLEDDDCNYYFVDHSTRTLFWLDAFETHEVGLLPVVSSSHLKLQLEEQYWQHLEYFCMHPLDLESNIIEEAISHLVHGCGDHMTSQSSTFPYSVKECKQFLTLLVPARDRVHDGQVLSLAARLNNAIAANRFWTHYGQEQARLSRDVEILAKSGHECTWTQSIASFITFGTSETFRSRLTSIFNDSYVYEYDWRSTMTDNVKTWRTAFGMSLGFLTLHLFCFYLPVLQPLALVSGACLSLSLLSATMLLHCYEPQTKGTAGDAYSYLSKTRSPKFGFQGPALLFALPQAFNLWGIFLLFSQAFCALEPFYLACIAAILAFSTLAVKMSSVSIPRIPFIAPQPQEKSNDSTV</sequence>
<name>A0A5C3L0B7_COPMA</name>
<dbReference type="Proteomes" id="UP000307440">
    <property type="component" value="Unassembled WGS sequence"/>
</dbReference>
<dbReference type="AlphaFoldDB" id="A0A5C3L0B7"/>
<keyword evidence="3" id="KW-1185">Reference proteome</keyword>
<feature type="transmembrane region" description="Helical" evidence="1">
    <location>
        <begin position="340"/>
        <end position="359"/>
    </location>
</feature>
<keyword evidence="1" id="KW-0812">Transmembrane</keyword>
<feature type="transmembrane region" description="Helical" evidence="1">
    <location>
        <begin position="414"/>
        <end position="436"/>
    </location>
</feature>
<protein>
    <recommendedName>
        <fullName evidence="4">WW domain-containing protein</fullName>
    </recommendedName>
</protein>
<keyword evidence="1" id="KW-0472">Membrane</keyword>
<keyword evidence="1" id="KW-1133">Transmembrane helix</keyword>
<reference evidence="2 3" key="1">
    <citation type="journal article" date="2019" name="Nat. Ecol. Evol.">
        <title>Megaphylogeny resolves global patterns of mushroom evolution.</title>
        <authorList>
            <person name="Varga T."/>
            <person name="Krizsan K."/>
            <person name="Foldi C."/>
            <person name="Dima B."/>
            <person name="Sanchez-Garcia M."/>
            <person name="Sanchez-Ramirez S."/>
            <person name="Szollosi G.J."/>
            <person name="Szarkandi J.G."/>
            <person name="Papp V."/>
            <person name="Albert L."/>
            <person name="Andreopoulos W."/>
            <person name="Angelini C."/>
            <person name="Antonin V."/>
            <person name="Barry K.W."/>
            <person name="Bougher N.L."/>
            <person name="Buchanan P."/>
            <person name="Buyck B."/>
            <person name="Bense V."/>
            <person name="Catcheside P."/>
            <person name="Chovatia M."/>
            <person name="Cooper J."/>
            <person name="Damon W."/>
            <person name="Desjardin D."/>
            <person name="Finy P."/>
            <person name="Geml J."/>
            <person name="Haridas S."/>
            <person name="Hughes K."/>
            <person name="Justo A."/>
            <person name="Karasinski D."/>
            <person name="Kautmanova I."/>
            <person name="Kiss B."/>
            <person name="Kocsube S."/>
            <person name="Kotiranta H."/>
            <person name="LaButti K.M."/>
            <person name="Lechner B.E."/>
            <person name="Liimatainen K."/>
            <person name="Lipzen A."/>
            <person name="Lukacs Z."/>
            <person name="Mihaltcheva S."/>
            <person name="Morgado L.N."/>
            <person name="Niskanen T."/>
            <person name="Noordeloos M.E."/>
            <person name="Ohm R.A."/>
            <person name="Ortiz-Santana B."/>
            <person name="Ovrebo C."/>
            <person name="Racz N."/>
            <person name="Riley R."/>
            <person name="Savchenko A."/>
            <person name="Shiryaev A."/>
            <person name="Soop K."/>
            <person name="Spirin V."/>
            <person name="Szebenyi C."/>
            <person name="Tomsovsky M."/>
            <person name="Tulloss R.E."/>
            <person name="Uehling J."/>
            <person name="Grigoriev I.V."/>
            <person name="Vagvolgyi C."/>
            <person name="Papp T."/>
            <person name="Martin F.M."/>
            <person name="Miettinen O."/>
            <person name="Hibbett D.S."/>
            <person name="Nagy L.G."/>
        </authorList>
    </citation>
    <scope>NUCLEOTIDE SEQUENCE [LARGE SCALE GENOMIC DNA]</scope>
    <source>
        <strain evidence="2 3">CBS 121175</strain>
    </source>
</reference>
<accession>A0A5C3L0B7</accession>
<evidence type="ECO:0008006" key="4">
    <source>
        <dbReference type="Google" id="ProtNLM"/>
    </source>
</evidence>
<dbReference type="OrthoDB" id="2674421at2759"/>
<proteinExistence type="predicted"/>